<gene>
    <name evidence="4" type="ORF">OEG82_06395</name>
</gene>
<accession>A0ABT3YCR0</accession>
<evidence type="ECO:0000256" key="1">
    <source>
        <dbReference type="ARBA" id="ARBA00023012"/>
    </source>
</evidence>
<sequence length="116" mass="12777">MASQAHNGNQLDKLSDEAKDRVAQLRLLFVERCKENLAQIRQILGDPAEAGGLAQQQRADLIKLAHSLAGASAIFGYKELGVTAFKVETKLREAKYREADLAQILDELMDQLTALV</sequence>
<dbReference type="Gene3D" id="1.20.120.160">
    <property type="entry name" value="HPT domain"/>
    <property type="match status" value="1"/>
</dbReference>
<dbReference type="Pfam" id="PF01627">
    <property type="entry name" value="Hpt"/>
    <property type="match status" value="1"/>
</dbReference>
<feature type="modified residue" description="Phosphohistidine" evidence="2">
    <location>
        <position position="66"/>
    </location>
</feature>
<dbReference type="EMBL" id="JAOVZQ010000001">
    <property type="protein sequence ID" value="MCY0093648.1"/>
    <property type="molecule type" value="Genomic_DNA"/>
</dbReference>
<dbReference type="SMART" id="SM00073">
    <property type="entry name" value="HPT"/>
    <property type="match status" value="1"/>
</dbReference>
<comment type="caution">
    <text evidence="4">The sequence shown here is derived from an EMBL/GenBank/DDBJ whole genome shotgun (WGS) entry which is preliminary data.</text>
</comment>
<dbReference type="InterPro" id="IPR036641">
    <property type="entry name" value="HPT_dom_sf"/>
</dbReference>
<dbReference type="PROSITE" id="PS50894">
    <property type="entry name" value="HPT"/>
    <property type="match status" value="1"/>
</dbReference>
<proteinExistence type="predicted"/>
<keyword evidence="5" id="KW-1185">Reference proteome</keyword>
<organism evidence="4 5">
    <name type="scientific">Hoeflea ulvae</name>
    <dbReference type="NCBI Taxonomy" id="2983764"/>
    <lineage>
        <taxon>Bacteria</taxon>
        <taxon>Pseudomonadati</taxon>
        <taxon>Pseudomonadota</taxon>
        <taxon>Alphaproteobacteria</taxon>
        <taxon>Hyphomicrobiales</taxon>
        <taxon>Rhizobiaceae</taxon>
        <taxon>Hoeflea</taxon>
    </lineage>
</organism>
<keyword evidence="1" id="KW-0902">Two-component regulatory system</keyword>
<evidence type="ECO:0000256" key="2">
    <source>
        <dbReference type="PROSITE-ProRule" id="PRU00110"/>
    </source>
</evidence>
<dbReference type="Proteomes" id="UP001081283">
    <property type="component" value="Unassembled WGS sequence"/>
</dbReference>
<dbReference type="InterPro" id="IPR008207">
    <property type="entry name" value="Sig_transdc_His_kin_Hpt_dom"/>
</dbReference>
<feature type="domain" description="HPt" evidence="3">
    <location>
        <begin position="18"/>
        <end position="116"/>
    </location>
</feature>
<dbReference type="SUPFAM" id="SSF47226">
    <property type="entry name" value="Histidine-containing phosphotransfer domain, HPT domain"/>
    <property type="match status" value="1"/>
</dbReference>
<reference evidence="4" key="1">
    <citation type="submission" date="2022-10" db="EMBL/GenBank/DDBJ databases">
        <title>Hoeflea sp. J2-29, isolated from marine algae.</title>
        <authorList>
            <person name="Kristyanto S."/>
            <person name="Kim J.M."/>
            <person name="Jeon C.O."/>
        </authorList>
    </citation>
    <scope>NUCLEOTIDE SEQUENCE</scope>
    <source>
        <strain evidence="4">J2-29</strain>
    </source>
</reference>
<protein>
    <submittedName>
        <fullName evidence="4">Hpt domain-containing protein</fullName>
    </submittedName>
</protein>
<dbReference type="RefSeq" id="WP_267611601.1">
    <property type="nucleotide sequence ID" value="NZ_JAOVZQ010000001.1"/>
</dbReference>
<keyword evidence="2" id="KW-0597">Phosphoprotein</keyword>
<name>A0ABT3YCR0_9HYPH</name>
<evidence type="ECO:0000313" key="5">
    <source>
        <dbReference type="Proteomes" id="UP001081283"/>
    </source>
</evidence>
<evidence type="ECO:0000259" key="3">
    <source>
        <dbReference type="PROSITE" id="PS50894"/>
    </source>
</evidence>
<evidence type="ECO:0000313" key="4">
    <source>
        <dbReference type="EMBL" id="MCY0093648.1"/>
    </source>
</evidence>